<evidence type="ECO:0000256" key="15">
    <source>
        <dbReference type="ARBA" id="ARBA00023014"/>
    </source>
</evidence>
<keyword evidence="6" id="KW-0479">Metal-binding</keyword>
<feature type="coiled-coil region" evidence="18">
    <location>
        <begin position="28"/>
        <end position="55"/>
    </location>
</feature>
<keyword evidence="14" id="KW-0902">Two-component regulatory system</keyword>
<dbReference type="GO" id="GO:0000155">
    <property type="term" value="F:phosphorelay sensor kinase activity"/>
    <property type="evidence" value="ECO:0007669"/>
    <property type="project" value="InterPro"/>
</dbReference>
<comment type="subcellular location">
    <subcellularLocation>
        <location evidence="3">Cytoplasm</location>
    </subcellularLocation>
</comment>
<keyword evidence="13" id="KW-0408">Iron</keyword>
<comment type="catalytic activity">
    <reaction evidence="1">
        <text>ATP + protein L-histidine = ADP + protein N-phospho-L-histidine.</text>
        <dbReference type="EC" id="2.7.13.3"/>
    </reaction>
</comment>
<keyword evidence="10" id="KW-0547">Nucleotide-binding</keyword>
<comment type="function">
    <text evidence="16">Member of the two-component regulatory system NreB/NreC involved in the control of dissimilatory nitrate/nitrite reduction in response to oxygen. NreB functions as a direct oxygen sensor histidine kinase which is autophosphorylated, in the absence of oxygen, probably at the conserved histidine residue, and transfers its phosphate group probably to a conserved aspartate residue of NreC. NreB/NreC activates the expression of the nitrate (narGHJI) and nitrite (nir) reductase operons, as well as the putative nitrate transporter gene narT.</text>
</comment>
<evidence type="ECO:0000256" key="10">
    <source>
        <dbReference type="ARBA" id="ARBA00022741"/>
    </source>
</evidence>
<dbReference type="Gene3D" id="1.20.5.1930">
    <property type="match status" value="1"/>
</dbReference>
<organism evidence="20 21">
    <name type="scientific">Parapedobacter pyrenivorans</name>
    <dbReference type="NCBI Taxonomy" id="1305674"/>
    <lineage>
        <taxon>Bacteria</taxon>
        <taxon>Pseudomonadati</taxon>
        <taxon>Bacteroidota</taxon>
        <taxon>Sphingobacteriia</taxon>
        <taxon>Sphingobacteriales</taxon>
        <taxon>Sphingobacteriaceae</taxon>
        <taxon>Parapedobacter</taxon>
    </lineage>
</organism>
<evidence type="ECO:0000256" key="6">
    <source>
        <dbReference type="ARBA" id="ARBA00022485"/>
    </source>
</evidence>
<keyword evidence="11" id="KW-0418">Kinase</keyword>
<dbReference type="InterPro" id="IPR004358">
    <property type="entry name" value="Sig_transdc_His_kin-like_C"/>
</dbReference>
<evidence type="ECO:0000256" key="9">
    <source>
        <dbReference type="ARBA" id="ARBA00022679"/>
    </source>
</evidence>
<dbReference type="Pfam" id="PF02518">
    <property type="entry name" value="HATPase_c"/>
    <property type="match status" value="1"/>
</dbReference>
<evidence type="ECO:0000256" key="1">
    <source>
        <dbReference type="ARBA" id="ARBA00000085"/>
    </source>
</evidence>
<accession>A0A917HIC6</accession>
<comment type="caution">
    <text evidence="20">The sequence shown here is derived from an EMBL/GenBank/DDBJ whole genome shotgun (WGS) entry which is preliminary data.</text>
</comment>
<keyword evidence="15" id="KW-0411">Iron-sulfur</keyword>
<evidence type="ECO:0000256" key="14">
    <source>
        <dbReference type="ARBA" id="ARBA00023012"/>
    </source>
</evidence>
<evidence type="ECO:0000256" key="5">
    <source>
        <dbReference type="ARBA" id="ARBA00017322"/>
    </source>
</evidence>
<keyword evidence="18" id="KW-0175">Coiled coil</keyword>
<evidence type="ECO:0000256" key="16">
    <source>
        <dbReference type="ARBA" id="ARBA00024827"/>
    </source>
</evidence>
<dbReference type="AlphaFoldDB" id="A0A917HIC6"/>
<keyword evidence="7" id="KW-0963">Cytoplasm</keyword>
<sequence>MVAVPSMLAFFTVRQHEQRKHYDAQAERMRMQAENDQLRAALDAAREETERIGRQLHDGVGHYVTLLSTELHLIREYPEEFNPEVAAKLCEDIKLIREEIRNTSHNYAGHNFKMFGLVKAIQKEIERVRKTSNLTVELAVNKYHEGSLTHKNTEHLYYIFLESVQNVQKHAGASHLKVSLSGQGQNVVLTVSDDGCGFQPEHTNGMGLNNIRFRSILSEGTAVVEASPGKGTTVTINLPKYA</sequence>
<evidence type="ECO:0000313" key="21">
    <source>
        <dbReference type="Proteomes" id="UP000660862"/>
    </source>
</evidence>
<feature type="domain" description="Histidine kinase/HSP90-like ATPase" evidence="19">
    <location>
        <begin position="151"/>
        <end position="242"/>
    </location>
</feature>
<evidence type="ECO:0000259" key="19">
    <source>
        <dbReference type="SMART" id="SM00387"/>
    </source>
</evidence>
<evidence type="ECO:0000256" key="13">
    <source>
        <dbReference type="ARBA" id="ARBA00023004"/>
    </source>
</evidence>
<dbReference type="CDD" id="cd16917">
    <property type="entry name" value="HATPase_UhpB-NarQ-NarX-like"/>
    <property type="match status" value="1"/>
</dbReference>
<dbReference type="GO" id="GO:0046983">
    <property type="term" value="F:protein dimerization activity"/>
    <property type="evidence" value="ECO:0007669"/>
    <property type="project" value="InterPro"/>
</dbReference>
<dbReference type="GO" id="GO:0051539">
    <property type="term" value="F:4 iron, 4 sulfur cluster binding"/>
    <property type="evidence" value="ECO:0007669"/>
    <property type="project" value="UniProtKB-KW"/>
</dbReference>
<keyword evidence="9" id="KW-0808">Transferase</keyword>
<dbReference type="PANTHER" id="PTHR24421:SF10">
    <property type="entry name" value="NITRATE_NITRITE SENSOR PROTEIN NARQ"/>
    <property type="match status" value="1"/>
</dbReference>
<dbReference type="InterPro" id="IPR050482">
    <property type="entry name" value="Sensor_HK_TwoCompSys"/>
</dbReference>
<dbReference type="GO" id="GO:0005737">
    <property type="term" value="C:cytoplasm"/>
    <property type="evidence" value="ECO:0007669"/>
    <property type="project" value="UniProtKB-SubCell"/>
</dbReference>
<keyword evidence="21" id="KW-1185">Reference proteome</keyword>
<evidence type="ECO:0000256" key="17">
    <source>
        <dbReference type="ARBA" id="ARBA00030800"/>
    </source>
</evidence>
<evidence type="ECO:0000256" key="7">
    <source>
        <dbReference type="ARBA" id="ARBA00022490"/>
    </source>
</evidence>
<evidence type="ECO:0000256" key="4">
    <source>
        <dbReference type="ARBA" id="ARBA00012438"/>
    </source>
</evidence>
<proteinExistence type="predicted"/>
<keyword evidence="8" id="KW-0597">Phosphoprotein</keyword>
<keyword evidence="12" id="KW-0067">ATP-binding</keyword>
<evidence type="ECO:0000256" key="3">
    <source>
        <dbReference type="ARBA" id="ARBA00004496"/>
    </source>
</evidence>
<dbReference type="PANTHER" id="PTHR24421">
    <property type="entry name" value="NITRATE/NITRITE SENSOR PROTEIN NARX-RELATED"/>
    <property type="match status" value="1"/>
</dbReference>
<dbReference type="InterPro" id="IPR011712">
    <property type="entry name" value="Sig_transdc_His_kin_sub3_dim/P"/>
</dbReference>
<dbReference type="SUPFAM" id="SSF55874">
    <property type="entry name" value="ATPase domain of HSP90 chaperone/DNA topoisomerase II/histidine kinase"/>
    <property type="match status" value="1"/>
</dbReference>
<dbReference type="Gene3D" id="3.30.565.10">
    <property type="entry name" value="Histidine kinase-like ATPase, C-terminal domain"/>
    <property type="match status" value="1"/>
</dbReference>
<evidence type="ECO:0000256" key="2">
    <source>
        <dbReference type="ARBA" id="ARBA00001966"/>
    </source>
</evidence>
<evidence type="ECO:0000256" key="11">
    <source>
        <dbReference type="ARBA" id="ARBA00022777"/>
    </source>
</evidence>
<dbReference type="Pfam" id="PF07730">
    <property type="entry name" value="HisKA_3"/>
    <property type="match status" value="1"/>
</dbReference>
<dbReference type="Proteomes" id="UP000660862">
    <property type="component" value="Unassembled WGS sequence"/>
</dbReference>
<dbReference type="InterPro" id="IPR036890">
    <property type="entry name" value="HATPase_C_sf"/>
</dbReference>
<dbReference type="GO" id="GO:0016020">
    <property type="term" value="C:membrane"/>
    <property type="evidence" value="ECO:0007669"/>
    <property type="project" value="InterPro"/>
</dbReference>
<keyword evidence="6" id="KW-0004">4Fe-4S</keyword>
<evidence type="ECO:0000313" key="20">
    <source>
        <dbReference type="EMBL" id="GGG79986.1"/>
    </source>
</evidence>
<dbReference type="EMBL" id="BMER01000001">
    <property type="protein sequence ID" value="GGG79986.1"/>
    <property type="molecule type" value="Genomic_DNA"/>
</dbReference>
<dbReference type="PRINTS" id="PR00344">
    <property type="entry name" value="BCTRLSENSOR"/>
</dbReference>
<dbReference type="SMART" id="SM00387">
    <property type="entry name" value="HATPase_c"/>
    <property type="match status" value="1"/>
</dbReference>
<protein>
    <recommendedName>
        <fullName evidence="5">Oxygen sensor histidine kinase NreB</fullName>
        <ecNumber evidence="4">2.7.13.3</ecNumber>
    </recommendedName>
    <alternativeName>
        <fullName evidence="17">Nitrogen regulation protein B</fullName>
    </alternativeName>
</protein>
<dbReference type="GO" id="GO:0005524">
    <property type="term" value="F:ATP binding"/>
    <property type="evidence" value="ECO:0007669"/>
    <property type="project" value="UniProtKB-KW"/>
</dbReference>
<reference evidence="20" key="1">
    <citation type="journal article" date="2014" name="Int. J. Syst. Evol. Microbiol.">
        <title>Complete genome sequence of Corynebacterium casei LMG S-19264T (=DSM 44701T), isolated from a smear-ripened cheese.</title>
        <authorList>
            <consortium name="US DOE Joint Genome Institute (JGI-PGF)"/>
            <person name="Walter F."/>
            <person name="Albersmeier A."/>
            <person name="Kalinowski J."/>
            <person name="Ruckert C."/>
        </authorList>
    </citation>
    <scope>NUCLEOTIDE SEQUENCE</scope>
    <source>
        <strain evidence="20">CGMCC 1.12195</strain>
    </source>
</reference>
<name>A0A917HIC6_9SPHI</name>
<evidence type="ECO:0000256" key="12">
    <source>
        <dbReference type="ARBA" id="ARBA00022840"/>
    </source>
</evidence>
<dbReference type="EC" id="2.7.13.3" evidence="4"/>
<evidence type="ECO:0000256" key="18">
    <source>
        <dbReference type="SAM" id="Coils"/>
    </source>
</evidence>
<reference evidence="20" key="2">
    <citation type="submission" date="2020-09" db="EMBL/GenBank/DDBJ databases">
        <authorList>
            <person name="Sun Q."/>
            <person name="Zhou Y."/>
        </authorList>
    </citation>
    <scope>NUCLEOTIDE SEQUENCE</scope>
    <source>
        <strain evidence="20">CGMCC 1.12195</strain>
    </source>
</reference>
<comment type="cofactor">
    <cofactor evidence="2">
        <name>[4Fe-4S] cluster</name>
        <dbReference type="ChEBI" id="CHEBI:49883"/>
    </cofactor>
</comment>
<evidence type="ECO:0000256" key="8">
    <source>
        <dbReference type="ARBA" id="ARBA00022553"/>
    </source>
</evidence>
<dbReference type="InterPro" id="IPR003594">
    <property type="entry name" value="HATPase_dom"/>
</dbReference>
<gene>
    <name evidence="20" type="ORF">GCM10007415_10400</name>
</gene>